<dbReference type="GO" id="GO:0071716">
    <property type="term" value="P:leukotriene transport"/>
    <property type="evidence" value="ECO:0007669"/>
    <property type="project" value="Ensembl"/>
</dbReference>
<dbReference type="InterPro" id="IPR011527">
    <property type="entry name" value="ABC1_TM_dom"/>
</dbReference>
<keyword evidence="5" id="KW-0597">Phosphoprotein</keyword>
<dbReference type="EC" id="7.6.2.3" evidence="14"/>
<proteinExistence type="inferred from homology"/>
<feature type="compositionally biased region" description="Basic and acidic residues" evidence="21">
    <location>
        <begin position="913"/>
        <end position="927"/>
    </location>
</feature>
<feature type="transmembrane region" description="Helical" evidence="22">
    <location>
        <begin position="998"/>
        <end position="1026"/>
    </location>
</feature>
<evidence type="ECO:0000256" key="12">
    <source>
        <dbReference type="ARBA" id="ARBA00023136"/>
    </source>
</evidence>
<dbReference type="PROSITE" id="PS50893">
    <property type="entry name" value="ABC_TRANSPORTER_2"/>
    <property type="match status" value="2"/>
</dbReference>
<evidence type="ECO:0000256" key="4">
    <source>
        <dbReference type="ARBA" id="ARBA00022475"/>
    </source>
</evidence>
<comment type="function">
    <text evidence="18">Mediates the release of nucleoside triphosphates, predominantly ATP, into the circulation, where it is rapidly converted into AMP and the mineralization inhibitor inorganic pyrophosphate (PPi) by the ecto-enzyme ectonucleotide pyrophosphatase phosphodiesterase 1 (ENPP1), therefore playing a role in PPi homeostasis.</text>
</comment>
<sequence>MAAAGWGCGPCQPCGGSPGWNQTRPPENLRLAPCFQHAILAWIPCVYLWVFGPFYFVYIHRHSKGYIRMSRLFKVKMVLSFALMSLCFFNLCFTLWKIKQGTPQALELLINPAMLLITMSLTVFLIHFERLKGVQSSGVLFVYWLLSFLVTLVTLSATVQHALQGGFPRDAFRHIVSYLYSALVGAQFVISFFADQPPFFAKVPQESNPCPESGASFPSKVTFWWFSRLVWQGYRRPLEPDDLWSLQRENSSEELVSQLEREWKKNHHQTPWSPDAVALNRDGQLRGEAADPWETQPFLQSERTQSGPLLKAIWRVFGLSFLLGSLSLVACDIFTFSIPKILSLFLEFISDLAAPGWKGYFCAVLLFLINSLKILFEQRYMYVCFVLGMRLKTALVGLVYRKVLALSSAARKATAVGEIVNLVSVDVQRLVDAVVYFNGIWICPIWIVICFIFLWQLLGPSALTALAVFLFLLPLNFVITKKRSRFQEEQMRQKDHRGTLTSSILSNVRIIKFHGWEKAFMEKVLHIRKEELQALKKSGLLFSVSLVSFHLSTFLVALVMFAVYTLSDENNVLDAQKAFVALMLINILNKAQGFLPLSLHTTIQAKVSLARLAAFLSLEEIEPNAVDTSPKGSSGECITIENGTFAWSRESSPCLRRISLAVPRGHLLAVIGSVGAGKSSLLAALLGELSKLDGHVNVEGSVAYVPQEAWVQNASVEENVCFGQELEEPWFSRVLEACALQPDLASLPAGVHTEIGEQGINISGGQKQRVSLARAVYRRASVYLLDDPLSAVDAHVGQHIFDHIIGPDGLLKDTTRILVTHAVSVLPRVDSIVMLVDGAIAEIGSYRELVRRKGAFVDFLCQSGQTEDAAGGETALSAAAGTSRISLASKNRKFPGEVDRGRTAPTLMGKDATASKHQSEVHPDVSGRLTEEDRVQTGRVNLALYLTYMRAAGTPGCLITLLFFLCQQVASFSSSYWLSLWVDDPLTDGVQQHTRLRLGVFGALGFLQAIGKFGSIAAVLLGGVCASHRLFRELLRSVSRCPMGFFEKTPVGNLLNRFSKDMDAIDAEIPDKLKSFLGFMCGLLEVCLVVVVATPMATLVILPLLLFYGVFQSFYVASSCQLRRLESASQSPIYSHISMTFQGSGVIRAFRAQSRFVSRSDGHVDENQRVSFPRLVADRWLATNLELLGNGVVLSAAIFAVMGRAHLSPGIVAFSVTTSLQVTEILHWVVRSWTSLENNIVSVERVMEYSRTPKEAPWTVASSPLPKTWPDAGRIEFRNYGLRYRAGLALALRDVTVTILPQEKVGVVGRTGAGKSSLAVGLLRLFEAAEGHIRIDGVNVARIGLHHLRSKITILPQDPILFPGSLRMNLDLLHEHPDGDIWTALEMVQLKAFVADLPGHLDHVCSDQGENVSVGQKQLLCLARALLRKTKILVLDEATAAVDPQTDLQIQATLRTQFANCTVLTIAHRLNTVMDCNRVLVMDDGQVVEFDSPARLLTRKGLFYRLAEESGLV</sequence>
<evidence type="ECO:0000259" key="23">
    <source>
        <dbReference type="PROSITE" id="PS50893"/>
    </source>
</evidence>
<dbReference type="HOGENOM" id="CLU_000604_27_3_1"/>
<dbReference type="GO" id="GO:0016887">
    <property type="term" value="F:ATP hydrolysis activity"/>
    <property type="evidence" value="ECO:0007669"/>
    <property type="project" value="InterPro"/>
</dbReference>
<dbReference type="Pfam" id="PF00005">
    <property type="entry name" value="ABC_tran"/>
    <property type="match status" value="2"/>
</dbReference>
<keyword evidence="26" id="KW-1185">Reference proteome</keyword>
<dbReference type="GO" id="GO:0140359">
    <property type="term" value="F:ABC-type transporter activity"/>
    <property type="evidence" value="ECO:0000318"/>
    <property type="project" value="GO_Central"/>
</dbReference>
<dbReference type="InterPro" id="IPR003593">
    <property type="entry name" value="AAA+_ATPase"/>
</dbReference>
<feature type="transmembrane region" description="Helical" evidence="22">
    <location>
        <begin position="578"/>
        <end position="599"/>
    </location>
</feature>
<feature type="domain" description="ABC transporter" evidence="23">
    <location>
        <begin position="638"/>
        <end position="862"/>
    </location>
</feature>
<dbReference type="Gene3D" id="1.20.1560.10">
    <property type="entry name" value="ABC transporter type 1, transmembrane domain"/>
    <property type="match status" value="2"/>
</dbReference>
<dbReference type="FunFam" id="1.20.1560.10:FF:000032">
    <property type="entry name" value="ATP-binding cassette sub-family C member 6"/>
    <property type="match status" value="1"/>
</dbReference>
<dbReference type="InterPro" id="IPR036640">
    <property type="entry name" value="ABC1_TM_sf"/>
</dbReference>
<evidence type="ECO:0000256" key="6">
    <source>
        <dbReference type="ARBA" id="ARBA00022692"/>
    </source>
</evidence>
<dbReference type="GO" id="GO:0055074">
    <property type="term" value="P:calcium ion homeostasis"/>
    <property type="evidence" value="ECO:0007669"/>
    <property type="project" value="Ensembl"/>
</dbReference>
<feature type="region of interest" description="Disordered" evidence="21">
    <location>
        <begin position="894"/>
        <end position="927"/>
    </location>
</feature>
<dbReference type="OrthoDB" id="6500128at2759"/>
<dbReference type="InterPro" id="IPR050173">
    <property type="entry name" value="ABC_transporter_C-like"/>
</dbReference>
<name>F6XC80_ORNAN</name>
<dbReference type="CTD" id="368"/>
<reference evidence="25" key="2">
    <citation type="submission" date="2025-08" db="UniProtKB">
        <authorList>
            <consortium name="Ensembl"/>
        </authorList>
    </citation>
    <scope>IDENTIFICATION</scope>
    <source>
        <strain evidence="25">Glennie</strain>
    </source>
</reference>
<dbReference type="GO" id="GO:0015431">
    <property type="term" value="F:ABC-type glutathione S-conjugate transporter activity"/>
    <property type="evidence" value="ECO:0007669"/>
    <property type="project" value="UniProtKB-EC"/>
</dbReference>
<dbReference type="PROSITE" id="PS00211">
    <property type="entry name" value="ABC_TRANSPORTER_1"/>
    <property type="match status" value="2"/>
</dbReference>
<evidence type="ECO:0000256" key="8">
    <source>
        <dbReference type="ARBA" id="ARBA00022741"/>
    </source>
</evidence>
<dbReference type="PANTHER" id="PTHR24223:SF339">
    <property type="entry name" value="ATP-BINDING CASSETTE SUB-FAMILY C MEMBER 6"/>
    <property type="match status" value="1"/>
</dbReference>
<dbReference type="GO" id="GO:0015698">
    <property type="term" value="P:inorganic anion transport"/>
    <property type="evidence" value="ECO:0007669"/>
    <property type="project" value="UniProtKB-ARBA"/>
</dbReference>
<feature type="transmembrane region" description="Helical" evidence="22">
    <location>
        <begin position="1082"/>
        <end position="1111"/>
    </location>
</feature>
<comment type="subcellular location">
    <subcellularLocation>
        <location evidence="15">Basal cell membrane</location>
        <topology evidence="15">Multi-pass membrane protein</topology>
    </subcellularLocation>
    <subcellularLocation>
        <location evidence="1">Basolateral cell membrane</location>
        <topology evidence="1">Multi-pass membrane protein</topology>
    </subcellularLocation>
</comment>
<dbReference type="InterPro" id="IPR005292">
    <property type="entry name" value="MRP"/>
</dbReference>
<dbReference type="GO" id="GO:0055085">
    <property type="term" value="P:transmembrane transport"/>
    <property type="evidence" value="ECO:0000318"/>
    <property type="project" value="GO_Central"/>
</dbReference>
<feature type="transmembrane region" description="Helical" evidence="22">
    <location>
        <begin position="434"/>
        <end position="455"/>
    </location>
</feature>
<dbReference type="Pfam" id="PF00664">
    <property type="entry name" value="ABC_membrane"/>
    <property type="match status" value="2"/>
</dbReference>
<keyword evidence="6 22" id="KW-0812">Transmembrane</keyword>
<evidence type="ECO:0000256" key="14">
    <source>
        <dbReference type="ARBA" id="ARBA00024220"/>
    </source>
</evidence>
<comment type="similarity">
    <text evidence="2">Belongs to the ABC transporter superfamily. ABCC family. Conjugate transporter (TC 3.A.1.208) subfamily.</text>
</comment>
<dbReference type="CDD" id="cd18603">
    <property type="entry name" value="ABC_6TM_MRP1_2_3_6_D2_like"/>
    <property type="match status" value="1"/>
</dbReference>
<keyword evidence="3" id="KW-0813">Transport</keyword>
<dbReference type="Pfam" id="PF24357">
    <property type="entry name" value="TMD0_ABC"/>
    <property type="match status" value="1"/>
</dbReference>
<feature type="transmembrane region" description="Helical" evidence="22">
    <location>
        <begin position="140"/>
        <end position="163"/>
    </location>
</feature>
<feature type="domain" description="ABC transmembrane type-1" evidence="24">
    <location>
        <begin position="322"/>
        <end position="604"/>
    </location>
</feature>
<dbReference type="SUPFAM" id="SSF90123">
    <property type="entry name" value="ABC transporter transmembrane region"/>
    <property type="match status" value="2"/>
</dbReference>
<evidence type="ECO:0000256" key="18">
    <source>
        <dbReference type="ARBA" id="ARBA00053331"/>
    </source>
</evidence>
<dbReference type="CDD" id="cd03250">
    <property type="entry name" value="ABCC_MRP_domain1"/>
    <property type="match status" value="1"/>
</dbReference>
<evidence type="ECO:0000256" key="15">
    <source>
        <dbReference type="ARBA" id="ARBA00034696"/>
    </source>
</evidence>
<dbReference type="STRING" id="9258.ENSOANP00000008135"/>
<feature type="domain" description="ABC transmembrane type-1" evidence="24">
    <location>
        <begin position="958"/>
        <end position="1238"/>
    </location>
</feature>
<evidence type="ECO:0000256" key="7">
    <source>
        <dbReference type="ARBA" id="ARBA00022737"/>
    </source>
</evidence>
<evidence type="ECO:0000256" key="5">
    <source>
        <dbReference type="ARBA" id="ARBA00022553"/>
    </source>
</evidence>
<feature type="domain" description="ABC transporter" evidence="23">
    <location>
        <begin position="1277"/>
        <end position="1509"/>
    </location>
</feature>
<dbReference type="KEGG" id="oaa:100087225"/>
<dbReference type="GO" id="GO:0055062">
    <property type="term" value="P:phosphate ion homeostasis"/>
    <property type="evidence" value="ECO:0007669"/>
    <property type="project" value="Ensembl"/>
</dbReference>
<dbReference type="PROSITE" id="PS50929">
    <property type="entry name" value="ABC_TM1F"/>
    <property type="match status" value="2"/>
</dbReference>
<reference evidence="25 26" key="1">
    <citation type="journal article" date="2008" name="Nature">
        <title>Genome analysis of the platypus reveals unique signatures of evolution.</title>
        <authorList>
            <person name="Warren W.C."/>
            <person name="Hillier L.W."/>
            <person name="Marshall Graves J.A."/>
            <person name="Birney E."/>
            <person name="Ponting C.P."/>
            <person name="Grutzner F."/>
            <person name="Belov K."/>
            <person name="Miller W."/>
            <person name="Clarke L."/>
            <person name="Chinwalla A.T."/>
            <person name="Yang S.P."/>
            <person name="Heger A."/>
            <person name="Locke D.P."/>
            <person name="Miethke P."/>
            <person name="Waters P.D."/>
            <person name="Veyrunes F."/>
            <person name="Fulton L."/>
            <person name="Fulton B."/>
            <person name="Graves T."/>
            <person name="Wallis J."/>
            <person name="Puente X.S."/>
            <person name="Lopez-Otin C."/>
            <person name="Ordonez G.R."/>
            <person name="Eichler E.E."/>
            <person name="Chen L."/>
            <person name="Cheng Z."/>
            <person name="Deakin J.E."/>
            <person name="Alsop A."/>
            <person name="Thompson K."/>
            <person name="Kirby P."/>
            <person name="Papenfuss A.T."/>
            <person name="Wakefield M.J."/>
            <person name="Olender T."/>
            <person name="Lancet D."/>
            <person name="Huttley G.A."/>
            <person name="Smit A.F."/>
            <person name="Pask A."/>
            <person name="Temple-Smith P."/>
            <person name="Batzer M.A."/>
            <person name="Walker J.A."/>
            <person name="Konkel M.K."/>
            <person name="Harris R.S."/>
            <person name="Whittington C.M."/>
            <person name="Wong E.S."/>
            <person name="Gemmell N.J."/>
            <person name="Buschiazzo E."/>
            <person name="Vargas Jentzsch I.M."/>
            <person name="Merkel A."/>
            <person name="Schmitz J."/>
            <person name="Zemann A."/>
            <person name="Churakov G."/>
            <person name="Kriegs J.O."/>
            <person name="Brosius J."/>
            <person name="Murchison E.P."/>
            <person name="Sachidanandam R."/>
            <person name="Smith C."/>
            <person name="Hannon G.J."/>
            <person name="Tsend-Ayush E."/>
            <person name="McMillan D."/>
            <person name="Attenborough R."/>
            <person name="Rens W."/>
            <person name="Ferguson-Smith M."/>
            <person name="Lefevre C.M."/>
            <person name="Sharp J.A."/>
            <person name="Nicholas K.R."/>
            <person name="Ray D.A."/>
            <person name="Kube M."/>
            <person name="Reinhardt R."/>
            <person name="Pringle T.H."/>
            <person name="Taylor J."/>
            <person name="Jones R.C."/>
            <person name="Nixon B."/>
            <person name="Dacheux J.L."/>
            <person name="Niwa H."/>
            <person name="Sekita Y."/>
            <person name="Huang X."/>
            <person name="Stark A."/>
            <person name="Kheradpour P."/>
            <person name="Kellis M."/>
            <person name="Flicek P."/>
            <person name="Chen Y."/>
            <person name="Webber C."/>
            <person name="Hardison R."/>
            <person name="Nelson J."/>
            <person name="Hallsworth-Pepin K."/>
            <person name="Delehaunty K."/>
            <person name="Markovic C."/>
            <person name="Minx P."/>
            <person name="Feng Y."/>
            <person name="Kremitzki C."/>
            <person name="Mitreva M."/>
            <person name="Glasscock J."/>
            <person name="Wylie T."/>
            <person name="Wohldmann P."/>
            <person name="Thiru P."/>
            <person name="Nhan M.N."/>
            <person name="Pohl C.S."/>
            <person name="Smith S.M."/>
            <person name="Hou S."/>
            <person name="Nefedov M."/>
            <person name="de Jong P.J."/>
            <person name="Renfree M.B."/>
            <person name="Mardis E.R."/>
            <person name="Wilson R.K."/>
        </authorList>
    </citation>
    <scope>NUCLEOTIDE SEQUENCE [LARGE SCALE GENOMIC DNA]</scope>
    <source>
        <strain evidence="25 26">Glennie</strain>
    </source>
</reference>
<keyword evidence="8" id="KW-0547">Nucleotide-binding</keyword>
<evidence type="ECO:0000259" key="24">
    <source>
        <dbReference type="PROSITE" id="PS50929"/>
    </source>
</evidence>
<dbReference type="SUPFAM" id="SSF52540">
    <property type="entry name" value="P-loop containing nucleoside triphosphate hydrolases"/>
    <property type="match status" value="2"/>
</dbReference>
<dbReference type="InterPro" id="IPR056227">
    <property type="entry name" value="TMD0_ABC"/>
</dbReference>
<dbReference type="Ensembl" id="ENSOANT00000008137.3">
    <property type="protein sequence ID" value="ENSOANP00000008135.3"/>
    <property type="gene ID" value="ENSOANG00000005123.4"/>
</dbReference>
<feature type="transmembrane region" description="Helical" evidence="22">
    <location>
        <begin position="78"/>
        <end position="96"/>
    </location>
</feature>
<dbReference type="FunCoup" id="F6XC80">
    <property type="interactions" value="54"/>
</dbReference>
<evidence type="ECO:0000256" key="16">
    <source>
        <dbReference type="ARBA" id="ARBA00047523"/>
    </source>
</evidence>
<dbReference type="FunFam" id="3.40.50.300:FF:000450">
    <property type="entry name" value="ABC transporter C family member 2"/>
    <property type="match status" value="1"/>
</dbReference>
<dbReference type="SMART" id="SM00382">
    <property type="entry name" value="AAA"/>
    <property type="match status" value="2"/>
</dbReference>
<dbReference type="InParanoid" id="F6XC80"/>
<accession>F6XC80</accession>
<evidence type="ECO:0000313" key="25">
    <source>
        <dbReference type="Ensembl" id="ENSOANP00000008135.3"/>
    </source>
</evidence>
<evidence type="ECO:0000256" key="21">
    <source>
        <dbReference type="SAM" id="MobiDB-lite"/>
    </source>
</evidence>
<feature type="transmembrane region" description="Helical" evidence="22">
    <location>
        <begin position="539"/>
        <end position="566"/>
    </location>
</feature>
<dbReference type="RefSeq" id="XP_028913667.1">
    <property type="nucleotide sequence ID" value="XM_029057834.2"/>
</dbReference>
<dbReference type="GeneID" id="100087225"/>
<keyword evidence="9" id="KW-0067">ATP-binding</keyword>
<evidence type="ECO:0000256" key="19">
    <source>
        <dbReference type="ARBA" id="ARBA00069160"/>
    </source>
</evidence>
<evidence type="ECO:0000256" key="1">
    <source>
        <dbReference type="ARBA" id="ARBA00004554"/>
    </source>
</evidence>
<keyword evidence="13" id="KW-0325">Glycoprotein</keyword>
<dbReference type="CDD" id="cd03244">
    <property type="entry name" value="ABCC_MRP_domain2"/>
    <property type="match status" value="1"/>
</dbReference>
<evidence type="ECO:0000256" key="11">
    <source>
        <dbReference type="ARBA" id="ARBA00022989"/>
    </source>
</evidence>
<dbReference type="GO" id="GO:0005654">
    <property type="term" value="C:nucleoplasm"/>
    <property type="evidence" value="ECO:0007669"/>
    <property type="project" value="Ensembl"/>
</dbReference>
<dbReference type="GO" id="GO:0010467">
    <property type="term" value="P:gene expression"/>
    <property type="evidence" value="ECO:0007669"/>
    <property type="project" value="Ensembl"/>
</dbReference>
<dbReference type="FunFam" id="1.20.1560.10:FF:000001">
    <property type="entry name" value="ATP-binding cassette subfamily C member 1"/>
    <property type="match status" value="1"/>
</dbReference>
<dbReference type="InterPro" id="IPR003439">
    <property type="entry name" value="ABC_transporter-like_ATP-bd"/>
</dbReference>
<dbReference type="Gene3D" id="3.40.50.300">
    <property type="entry name" value="P-loop containing nucleotide triphosphate hydrolases"/>
    <property type="match status" value="2"/>
</dbReference>
<keyword evidence="10" id="KW-1278">Translocase</keyword>
<dbReference type="GeneTree" id="ENSGT00940000157145"/>
<evidence type="ECO:0000256" key="13">
    <source>
        <dbReference type="ARBA" id="ARBA00023180"/>
    </source>
</evidence>
<dbReference type="Proteomes" id="UP000002279">
    <property type="component" value="Chromosome 2"/>
</dbReference>
<dbReference type="GO" id="GO:0046034">
    <property type="term" value="P:ATP metabolic process"/>
    <property type="evidence" value="ECO:0007669"/>
    <property type="project" value="Ensembl"/>
</dbReference>
<keyword evidence="11 22" id="KW-1133">Transmembrane helix</keyword>
<feature type="transmembrane region" description="Helical" evidence="22">
    <location>
        <begin position="39"/>
        <end position="58"/>
    </location>
</feature>
<feature type="transmembrane region" description="Helical" evidence="22">
    <location>
        <begin position="357"/>
        <end position="376"/>
    </location>
</feature>
<evidence type="ECO:0000313" key="26">
    <source>
        <dbReference type="Proteomes" id="UP000002279"/>
    </source>
</evidence>
<evidence type="ECO:0000256" key="10">
    <source>
        <dbReference type="ARBA" id="ARBA00022967"/>
    </source>
</evidence>
<dbReference type="InterPro" id="IPR017871">
    <property type="entry name" value="ABC_transporter-like_CS"/>
</dbReference>
<dbReference type="GO" id="GO:0005886">
    <property type="term" value="C:plasma membrane"/>
    <property type="evidence" value="ECO:0000318"/>
    <property type="project" value="GO_Central"/>
</dbReference>
<keyword evidence="4" id="KW-1003">Cell membrane</keyword>
<evidence type="ECO:0000256" key="17">
    <source>
        <dbReference type="ARBA" id="ARBA00048007"/>
    </source>
</evidence>
<evidence type="ECO:0000256" key="20">
    <source>
        <dbReference type="ARBA" id="ARBA00082794"/>
    </source>
</evidence>
<dbReference type="CDD" id="cd18595">
    <property type="entry name" value="ABC_6TM_MRP1_2_3_6_D1_like"/>
    <property type="match status" value="1"/>
</dbReference>
<dbReference type="GO" id="GO:0015867">
    <property type="term" value="P:ATP transport"/>
    <property type="evidence" value="ECO:0007669"/>
    <property type="project" value="Ensembl"/>
</dbReference>
<dbReference type="GO" id="GO:0016323">
    <property type="term" value="C:basolateral plasma membrane"/>
    <property type="evidence" value="ECO:0000318"/>
    <property type="project" value="GO_Central"/>
</dbReference>
<feature type="transmembrane region" description="Helical" evidence="22">
    <location>
        <begin position="958"/>
        <end position="978"/>
    </location>
</feature>
<protein>
    <recommendedName>
        <fullName evidence="19">ATP-binding cassette sub-family C member 6</fullName>
        <ecNumber evidence="14">7.6.2.3</ecNumber>
    </recommendedName>
    <alternativeName>
        <fullName evidence="20">Multidrug resistance-associated protein 6</fullName>
    </alternativeName>
</protein>
<feature type="transmembrane region" description="Helical" evidence="22">
    <location>
        <begin position="175"/>
        <end position="194"/>
    </location>
</feature>
<keyword evidence="12 22" id="KW-0472">Membrane</keyword>
<dbReference type="GO" id="GO:0005576">
    <property type="term" value="C:extracellular region"/>
    <property type="evidence" value="ECO:0007669"/>
    <property type="project" value="Ensembl"/>
</dbReference>
<feature type="transmembrane region" description="Helical" evidence="22">
    <location>
        <begin position="461"/>
        <end position="479"/>
    </location>
</feature>
<evidence type="ECO:0000256" key="2">
    <source>
        <dbReference type="ARBA" id="ARBA00009726"/>
    </source>
</evidence>
<feature type="transmembrane region" description="Helical" evidence="22">
    <location>
        <begin position="108"/>
        <end position="128"/>
    </location>
</feature>
<dbReference type="OMA" id="VAQNDTH"/>
<dbReference type="InterPro" id="IPR027417">
    <property type="entry name" value="P-loop_NTPase"/>
</dbReference>
<dbReference type="eggNOG" id="KOG0054">
    <property type="taxonomic scope" value="Eukaryota"/>
</dbReference>
<organism evidence="25 26">
    <name type="scientific">Ornithorhynchus anatinus</name>
    <name type="common">Duckbill platypus</name>
    <dbReference type="NCBI Taxonomy" id="9258"/>
    <lineage>
        <taxon>Eukaryota</taxon>
        <taxon>Metazoa</taxon>
        <taxon>Chordata</taxon>
        <taxon>Craniata</taxon>
        <taxon>Vertebrata</taxon>
        <taxon>Euteleostomi</taxon>
        <taxon>Mammalia</taxon>
        <taxon>Monotremata</taxon>
        <taxon>Ornithorhynchidae</taxon>
        <taxon>Ornithorhynchus</taxon>
    </lineage>
</organism>
<evidence type="ECO:0000256" key="9">
    <source>
        <dbReference type="ARBA" id="ARBA00022840"/>
    </source>
</evidence>
<comment type="catalytic activity">
    <reaction evidence="16">
        <text>leukotriene C4(in) + ATP + H2O = leukotriene C4(out) + ADP + phosphate + H(+)</text>
        <dbReference type="Rhea" id="RHEA:38963"/>
        <dbReference type="ChEBI" id="CHEBI:15377"/>
        <dbReference type="ChEBI" id="CHEBI:15378"/>
        <dbReference type="ChEBI" id="CHEBI:30616"/>
        <dbReference type="ChEBI" id="CHEBI:43474"/>
        <dbReference type="ChEBI" id="CHEBI:57973"/>
        <dbReference type="ChEBI" id="CHEBI:456216"/>
    </reaction>
    <physiologicalReaction direction="left-to-right" evidence="16">
        <dbReference type="Rhea" id="RHEA:38964"/>
    </physiologicalReaction>
</comment>
<keyword evidence="7" id="KW-0677">Repeat</keyword>
<dbReference type="NCBIfam" id="TIGR00957">
    <property type="entry name" value="MRP_assoc_pro"/>
    <property type="match status" value="1"/>
</dbReference>
<dbReference type="PANTHER" id="PTHR24223">
    <property type="entry name" value="ATP-BINDING CASSETTE SUB-FAMILY C"/>
    <property type="match status" value="1"/>
</dbReference>
<evidence type="ECO:0000256" key="3">
    <source>
        <dbReference type="ARBA" id="ARBA00022448"/>
    </source>
</evidence>
<dbReference type="GO" id="GO:0005524">
    <property type="term" value="F:ATP binding"/>
    <property type="evidence" value="ECO:0007669"/>
    <property type="project" value="UniProtKB-KW"/>
</dbReference>
<comment type="catalytic activity">
    <reaction evidence="17">
        <text>an S-substituted glutathione(in) + ATP + H2O = an S-substituted glutathione(out) + ADP + phosphate + H(+)</text>
        <dbReference type="Rhea" id="RHEA:19121"/>
        <dbReference type="ChEBI" id="CHEBI:15377"/>
        <dbReference type="ChEBI" id="CHEBI:15378"/>
        <dbReference type="ChEBI" id="CHEBI:30616"/>
        <dbReference type="ChEBI" id="CHEBI:43474"/>
        <dbReference type="ChEBI" id="CHEBI:90779"/>
        <dbReference type="ChEBI" id="CHEBI:456216"/>
        <dbReference type="EC" id="7.6.2.3"/>
    </reaction>
    <physiologicalReaction direction="left-to-right" evidence="17">
        <dbReference type="Rhea" id="RHEA:19122"/>
    </physiologicalReaction>
</comment>
<reference evidence="25" key="3">
    <citation type="submission" date="2025-09" db="UniProtKB">
        <authorList>
            <consortium name="Ensembl"/>
        </authorList>
    </citation>
    <scope>IDENTIFICATION</scope>
    <source>
        <strain evidence="25">Glennie</strain>
    </source>
</reference>
<gene>
    <name evidence="25" type="primary">ABCC6</name>
</gene>
<dbReference type="Bgee" id="ENSOANG00000005123">
    <property type="expression patterns" value="Expressed in liver and 5 other cell types or tissues"/>
</dbReference>
<dbReference type="FunFam" id="3.40.50.300:FF:001147">
    <property type="entry name" value="multidrug resistance-associated protein 6 isoform X1"/>
    <property type="match status" value="1"/>
</dbReference>
<evidence type="ECO:0000256" key="22">
    <source>
        <dbReference type="SAM" id="Phobius"/>
    </source>
</evidence>
<feature type="transmembrane region" description="Helical" evidence="22">
    <location>
        <begin position="312"/>
        <end position="337"/>
    </location>
</feature>